<keyword evidence="2" id="KW-1185">Reference proteome</keyword>
<evidence type="ECO:0000313" key="1">
    <source>
        <dbReference type="EMBL" id="MCR2745027.1"/>
    </source>
</evidence>
<organism evidence="1 2">
    <name type="scientific">Limnobacter parvus</name>
    <dbReference type="NCBI Taxonomy" id="2939690"/>
    <lineage>
        <taxon>Bacteria</taxon>
        <taxon>Pseudomonadati</taxon>
        <taxon>Pseudomonadota</taxon>
        <taxon>Betaproteobacteria</taxon>
        <taxon>Burkholderiales</taxon>
        <taxon>Burkholderiaceae</taxon>
        <taxon>Limnobacter</taxon>
    </lineage>
</organism>
<dbReference type="Proteomes" id="UP001165267">
    <property type="component" value="Unassembled WGS sequence"/>
</dbReference>
<reference evidence="1" key="1">
    <citation type="submission" date="2022-07" db="EMBL/GenBank/DDBJ databases">
        <authorList>
            <person name="Xamxidin M."/>
        </authorList>
    </citation>
    <scope>NUCLEOTIDE SEQUENCE</scope>
    <source>
        <strain evidence="1">YS8-69</strain>
    </source>
</reference>
<proteinExistence type="predicted"/>
<accession>A0ABT1XCK8</accession>
<gene>
    <name evidence="1" type="ORF">NSP04_00005</name>
</gene>
<dbReference type="RefSeq" id="WP_257510282.1">
    <property type="nucleotide sequence ID" value="NZ_JANKHG010000001.1"/>
</dbReference>
<feature type="non-terminal residue" evidence="1">
    <location>
        <position position="1"/>
    </location>
</feature>
<evidence type="ECO:0000313" key="2">
    <source>
        <dbReference type="Proteomes" id="UP001165267"/>
    </source>
</evidence>
<comment type="caution">
    <text evidence="1">The sequence shown here is derived from an EMBL/GenBank/DDBJ whole genome shotgun (WGS) entry which is preliminary data.</text>
</comment>
<dbReference type="EMBL" id="JANKHG010000001">
    <property type="protein sequence ID" value="MCR2745027.1"/>
    <property type="molecule type" value="Genomic_DNA"/>
</dbReference>
<sequence length="71" mass="8177">LASFRPACRAAEKRDYAHQFKTCQTLLRRNLYFSATPQKSVPTTPQADENKPLTHKDFLALCSKNRLQKEP</sequence>
<protein>
    <submittedName>
        <fullName evidence="1">Uncharacterized protein</fullName>
    </submittedName>
</protein>
<name>A0ABT1XCK8_9BURK</name>